<dbReference type="EMBL" id="VDBS01000040">
    <property type="protein sequence ID" value="TNB57384.1"/>
    <property type="molecule type" value="Genomic_DNA"/>
</dbReference>
<comment type="caution">
    <text evidence="1">The sequence shown here is derived from an EMBL/GenBank/DDBJ whole genome shotgun (WGS) entry which is preliminary data.</text>
</comment>
<gene>
    <name evidence="1" type="ORF">FDW42_05325</name>
</gene>
<protein>
    <submittedName>
        <fullName evidence="1">Phosphoglycerate mutase</fullName>
    </submittedName>
</protein>
<evidence type="ECO:0000313" key="1">
    <source>
        <dbReference type="EMBL" id="TNB57384.1"/>
    </source>
</evidence>
<sequence>MFRKVKYDNGLREIYLGKLRIAKYLNSKKHLEYQCELLQNSRGGGQILSVSFKKSLCRY</sequence>
<evidence type="ECO:0000313" key="2">
    <source>
        <dbReference type="Proteomes" id="UP000306813"/>
    </source>
</evidence>
<organism evidence="1 2">
    <name type="scientific">Campylobacter helveticus</name>
    <dbReference type="NCBI Taxonomy" id="28898"/>
    <lineage>
        <taxon>Bacteria</taxon>
        <taxon>Pseudomonadati</taxon>
        <taxon>Campylobacterota</taxon>
        <taxon>Epsilonproteobacteria</taxon>
        <taxon>Campylobacterales</taxon>
        <taxon>Campylobacteraceae</taxon>
        <taxon>Campylobacter</taxon>
    </lineage>
</organism>
<name>A0AAX2UKY6_9BACT</name>
<reference evidence="1 2" key="1">
    <citation type="submission" date="2019-05" db="EMBL/GenBank/DDBJ databases">
        <title>Draft genomes of eight strains of Campylobacter helveticus isolated from cats and a dog in New Zealand.</title>
        <authorList>
            <person name="Bojanic K."/>
            <person name="Midwinter A.C."/>
            <person name="Biggs P.J."/>
            <person name="Acke E."/>
            <person name="Cornelius A.J."/>
            <person name="Marshall J.C."/>
        </authorList>
    </citation>
    <scope>NUCLEOTIDE SEQUENCE [LARGE SCALE GENOMIC DNA]</scope>
    <source>
        <strain evidence="1 2">ACP123b</strain>
    </source>
</reference>
<proteinExistence type="predicted"/>
<dbReference type="RefSeq" id="WP_139021708.1">
    <property type="nucleotide sequence ID" value="NZ_JAPMRN010000016.1"/>
</dbReference>
<dbReference type="AlphaFoldDB" id="A0AAX2UKY6"/>
<dbReference type="Proteomes" id="UP000306813">
    <property type="component" value="Unassembled WGS sequence"/>
</dbReference>
<accession>A0AAX2UKY6</accession>